<keyword evidence="4" id="KW-0472">Membrane</keyword>
<dbReference type="EMBL" id="CP007268">
    <property type="protein sequence ID" value="AHK80813.1"/>
    <property type="molecule type" value="Genomic_DNA"/>
</dbReference>
<dbReference type="SUPFAM" id="SSF111352">
    <property type="entry name" value="Ammonium transporter"/>
    <property type="match status" value="1"/>
</dbReference>
<sequence length="66" mass="6673">MESANAVARVFTNTNLSAAGGVVAALITSRLLFGKTDLTMGLNGALAGLGGPSPPNRSCPIPCWRS</sequence>
<evidence type="ECO:0000256" key="4">
    <source>
        <dbReference type="ARBA" id="ARBA00023136"/>
    </source>
</evidence>
<evidence type="ECO:0000313" key="7">
    <source>
        <dbReference type="Proteomes" id="UP000019442"/>
    </source>
</evidence>
<dbReference type="AlphaFoldDB" id="W8KNS2"/>
<keyword evidence="3" id="KW-1133">Transmembrane helix</keyword>
<dbReference type="InterPro" id="IPR029020">
    <property type="entry name" value="Ammonium/urea_transptr"/>
</dbReference>
<reference evidence="6 7" key="1">
    <citation type="journal article" date="2014" name="J Genomics">
        <title>Draft Genome Sequence of the Extremely Halophilic Phototrophic Purple Sulfur Bacterium Halorhodospira halochloris.</title>
        <authorList>
            <person name="Singh K.S."/>
            <person name="Kirksey J."/>
            <person name="Hoff W.D."/>
            <person name="Deole R."/>
        </authorList>
    </citation>
    <scope>NUCLEOTIDE SEQUENCE [LARGE SCALE GENOMIC DNA]</scope>
    <source>
        <strain evidence="6 7">A</strain>
    </source>
</reference>
<proteinExistence type="predicted"/>
<name>W8KNS2_9GAMM</name>
<dbReference type="PATRIC" id="fig|1354791.3.peg.535"/>
<evidence type="ECO:0000259" key="5">
    <source>
        <dbReference type="Pfam" id="PF00909"/>
    </source>
</evidence>
<comment type="subcellular location">
    <subcellularLocation>
        <location evidence="1">Membrane</location>
        <topology evidence="1">Multi-pass membrane protein</topology>
    </subcellularLocation>
</comment>
<dbReference type="HOGENOM" id="CLU_2825140_0_0_6"/>
<dbReference type="Gene3D" id="1.10.3430.10">
    <property type="entry name" value="Ammonium transporter AmtB like domains"/>
    <property type="match status" value="1"/>
</dbReference>
<dbReference type="GO" id="GO:0008519">
    <property type="term" value="F:ammonium channel activity"/>
    <property type="evidence" value="ECO:0007669"/>
    <property type="project" value="InterPro"/>
</dbReference>
<protein>
    <recommendedName>
        <fullName evidence="5">Ammonium transporter AmtB-like domain-containing protein</fullName>
    </recommendedName>
</protein>
<evidence type="ECO:0000256" key="1">
    <source>
        <dbReference type="ARBA" id="ARBA00004141"/>
    </source>
</evidence>
<evidence type="ECO:0000256" key="2">
    <source>
        <dbReference type="ARBA" id="ARBA00022692"/>
    </source>
</evidence>
<evidence type="ECO:0000313" key="6">
    <source>
        <dbReference type="EMBL" id="AHK80813.1"/>
    </source>
</evidence>
<dbReference type="Proteomes" id="UP000019442">
    <property type="component" value="Chromosome"/>
</dbReference>
<reference evidence="7" key="2">
    <citation type="submission" date="2014-02" db="EMBL/GenBank/DDBJ databases">
        <title>Draft Genome Sequence of extremely halophilic bacteria Halorhodospira halochloris.</title>
        <authorList>
            <person name="Singh K.S."/>
        </authorList>
    </citation>
    <scope>NUCLEOTIDE SEQUENCE [LARGE SCALE GENOMIC DNA]</scope>
    <source>
        <strain evidence="7">A</strain>
    </source>
</reference>
<gene>
    <name evidence="6" type="ORF">M911_15980</name>
</gene>
<dbReference type="GO" id="GO:0016020">
    <property type="term" value="C:membrane"/>
    <property type="evidence" value="ECO:0007669"/>
    <property type="project" value="UniProtKB-SubCell"/>
</dbReference>
<accession>W8KNS2</accession>
<keyword evidence="2" id="KW-0812">Transmembrane</keyword>
<feature type="domain" description="Ammonium transporter AmtB-like" evidence="5">
    <location>
        <begin position="6"/>
        <end position="55"/>
    </location>
</feature>
<dbReference type="Pfam" id="PF00909">
    <property type="entry name" value="Ammonium_transp"/>
    <property type="match status" value="1"/>
</dbReference>
<dbReference type="InterPro" id="IPR024041">
    <property type="entry name" value="NH4_transpt_AmtB-like_dom"/>
</dbReference>
<evidence type="ECO:0000256" key="3">
    <source>
        <dbReference type="ARBA" id="ARBA00022989"/>
    </source>
</evidence>
<organism evidence="6 7">
    <name type="scientific">Ectothiorhodospira haloalkaliphila</name>
    <dbReference type="NCBI Taxonomy" id="421628"/>
    <lineage>
        <taxon>Bacteria</taxon>
        <taxon>Pseudomonadati</taxon>
        <taxon>Pseudomonadota</taxon>
        <taxon>Gammaproteobacteria</taxon>
        <taxon>Chromatiales</taxon>
        <taxon>Ectothiorhodospiraceae</taxon>
        <taxon>Ectothiorhodospira</taxon>
    </lineage>
</organism>
<keyword evidence="7" id="KW-1185">Reference proteome</keyword>
<dbReference type="KEGG" id="hhc:M911_15980"/>